<sequence>MLDGEVAVPCNLQSAKAGSIAIVRLMLCHRKGVSDVDISTLRNDCPLNPVRPGREQR</sequence>
<organism evidence="1">
    <name type="scientific">uncultured marine microorganism HF4000_ANIW141I9</name>
    <dbReference type="NCBI Taxonomy" id="455537"/>
    <lineage>
        <taxon>unclassified sequences</taxon>
        <taxon>environmental samples</taxon>
    </lineage>
</organism>
<proteinExistence type="predicted"/>
<name>B3T5H1_9ZZZZ</name>
<dbReference type="EMBL" id="EU016610">
    <property type="protein sequence ID" value="ABZ07830.1"/>
    <property type="molecule type" value="Genomic_DNA"/>
</dbReference>
<reference evidence="1" key="1">
    <citation type="journal article" date="2008" name="ISME J.">
        <title>Genomic patterns of recombination, clonal divergence and environment in marine microbial populations.</title>
        <authorList>
            <person name="Konstantinidis K.T."/>
            <person name="Delong E.F."/>
        </authorList>
    </citation>
    <scope>NUCLEOTIDE SEQUENCE</scope>
</reference>
<gene>
    <name evidence="1" type="ORF">ALOHA_HF4000ANIW141I9ctg2g18</name>
</gene>
<dbReference type="AlphaFoldDB" id="B3T5H1"/>
<protein>
    <submittedName>
        <fullName evidence="1">Uncharacterized protein</fullName>
    </submittedName>
</protein>
<evidence type="ECO:0000313" key="1">
    <source>
        <dbReference type="EMBL" id="ABZ07830.1"/>
    </source>
</evidence>
<accession>B3T5H1</accession>